<dbReference type="KEGG" id="bhl:Bache_1627"/>
<dbReference type="Pfam" id="PF13102">
    <property type="entry name" value="Phage_int_SAM_5"/>
    <property type="match status" value="1"/>
</dbReference>
<dbReference type="InterPro" id="IPR010998">
    <property type="entry name" value="Integrase_recombinase_N"/>
</dbReference>
<dbReference type="EMBL" id="CP002352">
    <property type="protein sequence ID" value="ADV43630.1"/>
    <property type="molecule type" value="Genomic_DNA"/>
</dbReference>
<proteinExistence type="predicted"/>
<dbReference type="STRING" id="693979.Bache_1627"/>
<feature type="domain" description="Phage integrase SAM-like" evidence="3">
    <location>
        <begin position="125"/>
        <end position="216"/>
    </location>
</feature>
<dbReference type="GO" id="GO:0006310">
    <property type="term" value="P:DNA recombination"/>
    <property type="evidence" value="ECO:0007669"/>
    <property type="project" value="UniProtKB-KW"/>
</dbReference>
<keyword evidence="2" id="KW-0233">DNA recombination</keyword>
<dbReference type="AlphaFoldDB" id="E6SWS8"/>
<evidence type="ECO:0000256" key="1">
    <source>
        <dbReference type="ARBA" id="ARBA00023125"/>
    </source>
</evidence>
<dbReference type="Gene3D" id="1.10.443.10">
    <property type="entry name" value="Intergrase catalytic core"/>
    <property type="match status" value="1"/>
</dbReference>
<dbReference type="Proteomes" id="UP000008630">
    <property type="component" value="Chromosome"/>
</dbReference>
<dbReference type="eggNOG" id="COG4974">
    <property type="taxonomic scope" value="Bacteria"/>
</dbReference>
<evidence type="ECO:0000313" key="4">
    <source>
        <dbReference type="EMBL" id="ADV43630.1"/>
    </source>
</evidence>
<dbReference type="InterPro" id="IPR011010">
    <property type="entry name" value="DNA_brk_join_enz"/>
</dbReference>
<sequence length="401" mass="47002">MFTINIKGKVNPKDPKMVKLEMIIFKTGYARVSKVLQISGAIKDWENQSQSFKGNSSALISKNKILFDLKNQYLKVAEDWDYEGRVWSPVELSHCFDEVQTRKKEVKSLSILQMIDSLVEKFTHKERYKNGRIVTSANNAHSYKEIKNSLTRFTQEVYNRSFSSYYFKEINERFLLDYTLYIQKIGIENGNKGGLTQKLRRLRATCRYAEKQGIYGVDMKAFECLGDNIKWGATTSKATSAVVLAKLEDIDRSLFSKKEQLHLDLFLFSYYTGGMANVDVCYLTWDSIKEDKIIYERMKFPKQAKPLLIEKAKRIIEKYRSVGSENYIFPVFTHKHNTDMQRTKRISNITVKMTQTLGKASRLLKIKDKLTWYSARASFITRMVDEGYYTLWQRWLEIARW</sequence>
<accession>E6SWS8</accession>
<keyword evidence="5" id="KW-1185">Reference proteome</keyword>
<dbReference type="HOGENOM" id="CLU_645019_0_0_10"/>
<keyword evidence="1" id="KW-0238">DNA-binding</keyword>
<dbReference type="InterPro" id="IPR025269">
    <property type="entry name" value="SAM-like_dom"/>
</dbReference>
<reference key="1">
    <citation type="submission" date="2010-11" db="EMBL/GenBank/DDBJ databases">
        <title>The complete genome of Bacteroides helcogenes P 36-108.</title>
        <authorList>
            <consortium name="US DOE Joint Genome Institute (JGI-PGF)"/>
            <person name="Lucas S."/>
            <person name="Copeland A."/>
            <person name="Lapidus A."/>
            <person name="Bruce D."/>
            <person name="Goodwin L."/>
            <person name="Pitluck S."/>
            <person name="Kyrpides N."/>
            <person name="Mavromatis K."/>
            <person name="Ivanova N."/>
            <person name="Zeytun A."/>
            <person name="Brettin T."/>
            <person name="Detter J.C."/>
            <person name="Tapia R."/>
            <person name="Han C."/>
            <person name="Land M."/>
            <person name="Hauser L."/>
            <person name="Markowitz V."/>
            <person name="Cheng J.-F."/>
            <person name="Hugenholtz P."/>
            <person name="Woyke T."/>
            <person name="Wu D."/>
            <person name="Gronow S."/>
            <person name="Wellnitz S."/>
            <person name="Brambilla E."/>
            <person name="Klenk H.-P."/>
            <person name="Eisen J.A."/>
        </authorList>
    </citation>
    <scope>NUCLEOTIDE SEQUENCE</scope>
    <source>
        <strain>P 36-108</strain>
    </source>
</reference>
<evidence type="ECO:0000256" key="2">
    <source>
        <dbReference type="ARBA" id="ARBA00023172"/>
    </source>
</evidence>
<dbReference type="Gene3D" id="1.10.150.130">
    <property type="match status" value="1"/>
</dbReference>
<dbReference type="InterPro" id="IPR013762">
    <property type="entry name" value="Integrase-like_cat_sf"/>
</dbReference>
<dbReference type="GO" id="GO:0003677">
    <property type="term" value="F:DNA binding"/>
    <property type="evidence" value="ECO:0007669"/>
    <property type="project" value="UniProtKB-KW"/>
</dbReference>
<gene>
    <name evidence="4" type="ordered locus">Bache_1627</name>
</gene>
<dbReference type="SUPFAM" id="SSF56349">
    <property type="entry name" value="DNA breaking-rejoining enzymes"/>
    <property type="match status" value="1"/>
</dbReference>
<dbReference type="GO" id="GO:0015074">
    <property type="term" value="P:DNA integration"/>
    <property type="evidence" value="ECO:0007669"/>
    <property type="project" value="InterPro"/>
</dbReference>
<protein>
    <recommendedName>
        <fullName evidence="3">Phage integrase SAM-like domain-containing protein</fullName>
    </recommendedName>
</protein>
<organism evidence="4 5">
    <name type="scientific">Bacteroides helcogenes (strain ATCC 35417 / DSM 20613 / JCM 6297 / CCUG 15421 / P 36-108)</name>
    <dbReference type="NCBI Taxonomy" id="693979"/>
    <lineage>
        <taxon>Bacteria</taxon>
        <taxon>Pseudomonadati</taxon>
        <taxon>Bacteroidota</taxon>
        <taxon>Bacteroidia</taxon>
        <taxon>Bacteroidales</taxon>
        <taxon>Bacteroidaceae</taxon>
        <taxon>Bacteroides</taxon>
    </lineage>
</organism>
<reference evidence="4 5" key="2">
    <citation type="journal article" date="2011" name="Stand. Genomic Sci.">
        <title>Complete genome sequence of Bacteroides helcogenes type strain (P 36-108).</title>
        <authorList>
            <person name="Pati A."/>
            <person name="Gronow S."/>
            <person name="Zeytun A."/>
            <person name="Lapidus A."/>
            <person name="Nolan M."/>
            <person name="Hammon N."/>
            <person name="Deshpande S."/>
            <person name="Cheng J.F."/>
            <person name="Tapia R."/>
            <person name="Han C."/>
            <person name="Goodwin L."/>
            <person name="Pitluck S."/>
            <person name="Liolios K."/>
            <person name="Pagani I."/>
            <person name="Ivanova N."/>
            <person name="Mavromatis K."/>
            <person name="Chen A."/>
            <person name="Palaniappan K."/>
            <person name="Land M."/>
            <person name="Hauser L."/>
            <person name="Chang Y.J."/>
            <person name="Jeffries C.D."/>
            <person name="Detter J.C."/>
            <person name="Brambilla E."/>
            <person name="Rohde M."/>
            <person name="Goker M."/>
            <person name="Woyke T."/>
            <person name="Bristow J."/>
            <person name="Eisen J.A."/>
            <person name="Markowitz V."/>
            <person name="Hugenholtz P."/>
            <person name="Kyrpides N.C."/>
            <person name="Klenk H.P."/>
            <person name="Lucas S."/>
        </authorList>
    </citation>
    <scope>NUCLEOTIDE SEQUENCE [LARGE SCALE GENOMIC DNA]</scope>
    <source>
        <strain evidence="5">ATCC 35417 / DSM 20613 / JCM 6297 / CCUG 15421 / P 36-108</strain>
    </source>
</reference>
<evidence type="ECO:0000313" key="5">
    <source>
        <dbReference type="Proteomes" id="UP000008630"/>
    </source>
</evidence>
<dbReference type="RefSeq" id="WP_013547224.1">
    <property type="nucleotide sequence ID" value="NC_014933.1"/>
</dbReference>
<name>E6SWS8_BACT6</name>
<evidence type="ECO:0000259" key="3">
    <source>
        <dbReference type="Pfam" id="PF13102"/>
    </source>
</evidence>